<dbReference type="SMART" id="SM00737">
    <property type="entry name" value="ML"/>
    <property type="match status" value="1"/>
</dbReference>
<reference evidence="4 5" key="1">
    <citation type="submission" date="2024-01" db="EMBL/GenBank/DDBJ databases">
        <title>The genome of the rayed Mediterranean limpet Patella caerulea (Linnaeus, 1758).</title>
        <authorList>
            <person name="Anh-Thu Weber A."/>
            <person name="Halstead-Nussloch G."/>
        </authorList>
    </citation>
    <scope>NUCLEOTIDE SEQUENCE [LARGE SCALE GENOMIC DNA]</scope>
    <source>
        <strain evidence="4">AATW-2023a</strain>
        <tissue evidence="4">Whole specimen</tissue>
    </source>
</reference>
<dbReference type="GO" id="GO:0006689">
    <property type="term" value="P:ganglioside catabolic process"/>
    <property type="evidence" value="ECO:0007669"/>
    <property type="project" value="InterPro"/>
</dbReference>
<organism evidence="4 5">
    <name type="scientific">Patella caerulea</name>
    <name type="common">Rayed Mediterranean limpet</name>
    <dbReference type="NCBI Taxonomy" id="87958"/>
    <lineage>
        <taxon>Eukaryota</taxon>
        <taxon>Metazoa</taxon>
        <taxon>Spiralia</taxon>
        <taxon>Lophotrochozoa</taxon>
        <taxon>Mollusca</taxon>
        <taxon>Gastropoda</taxon>
        <taxon>Patellogastropoda</taxon>
        <taxon>Patelloidea</taxon>
        <taxon>Patellidae</taxon>
        <taxon>Patella</taxon>
    </lineage>
</organism>
<evidence type="ECO:0000313" key="4">
    <source>
        <dbReference type="EMBL" id="KAK6180192.1"/>
    </source>
</evidence>
<dbReference type="InterPro" id="IPR028996">
    <property type="entry name" value="GM2-AP"/>
</dbReference>
<dbReference type="Proteomes" id="UP001347796">
    <property type="component" value="Unassembled WGS sequence"/>
</dbReference>
<dbReference type="PANTHER" id="PTHR17357:SF0">
    <property type="entry name" value="GANGLIOSIDE GM2 ACTIVATOR"/>
    <property type="match status" value="1"/>
</dbReference>
<dbReference type="GO" id="GO:0005319">
    <property type="term" value="F:lipid transporter activity"/>
    <property type="evidence" value="ECO:0007669"/>
    <property type="project" value="TreeGrafter"/>
</dbReference>
<dbReference type="Gene3D" id="2.70.220.10">
    <property type="entry name" value="Ganglioside GM2 activator"/>
    <property type="match status" value="1"/>
</dbReference>
<dbReference type="Pfam" id="PF02221">
    <property type="entry name" value="E1_DerP2_DerF2"/>
    <property type="match status" value="1"/>
</dbReference>
<keyword evidence="1 2" id="KW-0732">Signal</keyword>
<comment type="caution">
    <text evidence="4">The sequence shown here is derived from an EMBL/GenBank/DDBJ whole genome shotgun (WGS) entry which is preliminary data.</text>
</comment>
<feature type="domain" description="MD-2-related lipid-recognition" evidence="3">
    <location>
        <begin position="27"/>
        <end position="190"/>
    </location>
</feature>
<evidence type="ECO:0000256" key="1">
    <source>
        <dbReference type="ARBA" id="ARBA00022729"/>
    </source>
</evidence>
<evidence type="ECO:0000313" key="5">
    <source>
        <dbReference type="Proteomes" id="UP001347796"/>
    </source>
</evidence>
<gene>
    <name evidence="4" type="ORF">SNE40_012386</name>
</gene>
<name>A0AAN8PMD4_PATCE</name>
<dbReference type="SUPFAM" id="SSF63707">
    <property type="entry name" value="Ganglioside M2 (gm2) activator"/>
    <property type="match status" value="1"/>
</dbReference>
<sequence length="205" mass="22356">MRNAGAVCVFFLLIATSIDAAITQFKWTDCASSDPNRALQIQEITATPMPLVTPGPLVLHIKGKIAKDLTKWSLKLDIRRHTFAGSVLIPCTHDFGSCTFDGCKVLSEMTNQQNQGISTLANQVQKMLTQNNIDITCPVKSQPVSVDTFTITVPELGAVADVLADGDYTVDVRALNPDSGELFGCITFDAAIKRKCTGWLCHRKR</sequence>
<feature type="chain" id="PRO_5043025846" description="MD-2-related lipid-recognition domain-containing protein" evidence="2">
    <location>
        <begin position="21"/>
        <end position="205"/>
    </location>
</feature>
<evidence type="ECO:0000256" key="2">
    <source>
        <dbReference type="SAM" id="SignalP"/>
    </source>
</evidence>
<dbReference type="InterPro" id="IPR036846">
    <property type="entry name" value="GM2-AP_sf"/>
</dbReference>
<dbReference type="GO" id="GO:0008047">
    <property type="term" value="F:enzyme activator activity"/>
    <property type="evidence" value="ECO:0007669"/>
    <property type="project" value="InterPro"/>
</dbReference>
<evidence type="ECO:0000259" key="3">
    <source>
        <dbReference type="SMART" id="SM00737"/>
    </source>
</evidence>
<dbReference type="InterPro" id="IPR003172">
    <property type="entry name" value="ML_dom"/>
</dbReference>
<dbReference type="GO" id="GO:0009898">
    <property type="term" value="C:cytoplasmic side of plasma membrane"/>
    <property type="evidence" value="ECO:0007669"/>
    <property type="project" value="TreeGrafter"/>
</dbReference>
<feature type="signal peptide" evidence="2">
    <location>
        <begin position="1"/>
        <end position="20"/>
    </location>
</feature>
<protein>
    <recommendedName>
        <fullName evidence="3">MD-2-related lipid-recognition domain-containing protein</fullName>
    </recommendedName>
</protein>
<accession>A0AAN8PMD4</accession>
<dbReference type="EMBL" id="JAZGQO010000008">
    <property type="protein sequence ID" value="KAK6180192.1"/>
    <property type="molecule type" value="Genomic_DNA"/>
</dbReference>
<dbReference type="AlphaFoldDB" id="A0AAN8PMD4"/>
<keyword evidence="5" id="KW-1185">Reference proteome</keyword>
<proteinExistence type="predicted"/>
<dbReference type="PANTHER" id="PTHR17357">
    <property type="entry name" value="GM2 GANGLIOSIDE ACTIVATOR PROTEIN"/>
    <property type="match status" value="1"/>
</dbReference>